<name>A0A3M7PTA5_BRAPC</name>
<comment type="caution">
    <text evidence="1">The sequence shown here is derived from an EMBL/GenBank/DDBJ whole genome shotgun (WGS) entry which is preliminary data.</text>
</comment>
<dbReference type="Proteomes" id="UP000276133">
    <property type="component" value="Unassembled WGS sequence"/>
</dbReference>
<proteinExistence type="predicted"/>
<organism evidence="1 2">
    <name type="scientific">Brachionus plicatilis</name>
    <name type="common">Marine rotifer</name>
    <name type="synonym">Brachionus muelleri</name>
    <dbReference type="NCBI Taxonomy" id="10195"/>
    <lineage>
        <taxon>Eukaryota</taxon>
        <taxon>Metazoa</taxon>
        <taxon>Spiralia</taxon>
        <taxon>Gnathifera</taxon>
        <taxon>Rotifera</taxon>
        <taxon>Eurotatoria</taxon>
        <taxon>Monogononta</taxon>
        <taxon>Pseudotrocha</taxon>
        <taxon>Ploima</taxon>
        <taxon>Brachionidae</taxon>
        <taxon>Brachionus</taxon>
    </lineage>
</organism>
<keyword evidence="2" id="KW-1185">Reference proteome</keyword>
<dbReference type="EMBL" id="REGN01008913">
    <property type="protein sequence ID" value="RNA02382.1"/>
    <property type="molecule type" value="Genomic_DNA"/>
</dbReference>
<dbReference type="AlphaFoldDB" id="A0A3M7PTA5"/>
<sequence>MTHMPPIHKIHQSCSNISTNNLKRFPRLIAVLDDLCIKKNQTCFEIKIFVAMDSRKRGKESVGNGGLRA</sequence>
<evidence type="ECO:0000313" key="2">
    <source>
        <dbReference type="Proteomes" id="UP000276133"/>
    </source>
</evidence>
<accession>A0A3M7PTA5</accession>
<gene>
    <name evidence="1" type="ORF">BpHYR1_014566</name>
</gene>
<protein>
    <submittedName>
        <fullName evidence="1">Uncharacterized protein</fullName>
    </submittedName>
</protein>
<evidence type="ECO:0000313" key="1">
    <source>
        <dbReference type="EMBL" id="RNA02382.1"/>
    </source>
</evidence>
<reference evidence="1 2" key="1">
    <citation type="journal article" date="2018" name="Sci. Rep.">
        <title>Genomic signatures of local adaptation to the degree of environmental predictability in rotifers.</title>
        <authorList>
            <person name="Franch-Gras L."/>
            <person name="Hahn C."/>
            <person name="Garcia-Roger E.M."/>
            <person name="Carmona M.J."/>
            <person name="Serra M."/>
            <person name="Gomez A."/>
        </authorList>
    </citation>
    <scope>NUCLEOTIDE SEQUENCE [LARGE SCALE GENOMIC DNA]</scope>
    <source>
        <strain evidence="1">HYR1</strain>
    </source>
</reference>